<name>A0A5J4TEA7_9EUKA</name>
<comment type="caution">
    <text evidence="1">The sequence shown here is derived from an EMBL/GenBank/DDBJ whole genome shotgun (WGS) entry which is preliminary data.</text>
</comment>
<evidence type="ECO:0000313" key="1">
    <source>
        <dbReference type="EMBL" id="KAA6356548.1"/>
    </source>
</evidence>
<feature type="non-terminal residue" evidence="1">
    <location>
        <position position="1"/>
    </location>
</feature>
<organism evidence="1 2">
    <name type="scientific">Streblomastix strix</name>
    <dbReference type="NCBI Taxonomy" id="222440"/>
    <lineage>
        <taxon>Eukaryota</taxon>
        <taxon>Metamonada</taxon>
        <taxon>Preaxostyla</taxon>
        <taxon>Oxymonadida</taxon>
        <taxon>Streblomastigidae</taxon>
        <taxon>Streblomastix</taxon>
    </lineage>
</organism>
<reference evidence="1 2" key="1">
    <citation type="submission" date="2019-03" db="EMBL/GenBank/DDBJ databases">
        <title>Single cell metagenomics reveals metabolic interactions within the superorganism composed of flagellate Streblomastix strix and complex community of Bacteroidetes bacteria on its surface.</title>
        <authorList>
            <person name="Treitli S.C."/>
            <person name="Kolisko M."/>
            <person name="Husnik F."/>
            <person name="Keeling P."/>
            <person name="Hampl V."/>
        </authorList>
    </citation>
    <scope>NUCLEOTIDE SEQUENCE [LARGE SCALE GENOMIC DNA]</scope>
    <source>
        <strain evidence="1">ST1C</strain>
    </source>
</reference>
<dbReference type="EMBL" id="SNRW01032808">
    <property type="protein sequence ID" value="KAA6356548.1"/>
    <property type="molecule type" value="Genomic_DNA"/>
</dbReference>
<evidence type="ECO:0000313" key="2">
    <source>
        <dbReference type="Proteomes" id="UP000324800"/>
    </source>
</evidence>
<dbReference type="Proteomes" id="UP000324800">
    <property type="component" value="Unassembled WGS sequence"/>
</dbReference>
<sequence>NTLKLTYITYGTTVYGARASDIAIILRYLPQQDISSPRIFSQSE</sequence>
<dbReference type="AlphaFoldDB" id="A0A5J4TEA7"/>
<accession>A0A5J4TEA7</accession>
<gene>
    <name evidence="1" type="ORF">EZS28_047925</name>
</gene>
<proteinExistence type="predicted"/>
<protein>
    <submittedName>
        <fullName evidence="1">Uncharacterized protein</fullName>
    </submittedName>
</protein>